<keyword evidence="1" id="KW-0456">Lyase</keyword>
<proteinExistence type="predicted"/>
<dbReference type="Proteomes" id="UP000317573">
    <property type="component" value="Unassembled WGS sequence"/>
</dbReference>
<gene>
    <name evidence="1" type="ORF">L618_002900000040</name>
</gene>
<name>A0A562E303_RHORH</name>
<dbReference type="CDD" id="cd00377">
    <property type="entry name" value="ICL_PEPM"/>
    <property type="match status" value="1"/>
</dbReference>
<evidence type="ECO:0000313" key="1">
    <source>
        <dbReference type="EMBL" id="TWH16068.1"/>
    </source>
</evidence>
<dbReference type="Pfam" id="PF13714">
    <property type="entry name" value="PEP_mutase"/>
    <property type="match status" value="1"/>
</dbReference>
<dbReference type="PROSITE" id="PS00161">
    <property type="entry name" value="ISOCITRATE_LYASE"/>
    <property type="match status" value="1"/>
</dbReference>
<dbReference type="PANTHER" id="PTHR42905">
    <property type="entry name" value="PHOSPHOENOLPYRUVATE CARBOXYLASE"/>
    <property type="match status" value="1"/>
</dbReference>
<organism evidence="1 2">
    <name type="scientific">Rhodococcus rhodochrous J45</name>
    <dbReference type="NCBI Taxonomy" id="935266"/>
    <lineage>
        <taxon>Bacteria</taxon>
        <taxon>Bacillati</taxon>
        <taxon>Actinomycetota</taxon>
        <taxon>Actinomycetes</taxon>
        <taxon>Mycobacteriales</taxon>
        <taxon>Nocardiaceae</taxon>
        <taxon>Rhodococcus</taxon>
    </lineage>
</organism>
<dbReference type="GO" id="GO:0016833">
    <property type="term" value="F:oxo-acid-lyase activity"/>
    <property type="evidence" value="ECO:0007669"/>
    <property type="project" value="UniProtKB-ARBA"/>
</dbReference>
<evidence type="ECO:0000313" key="2">
    <source>
        <dbReference type="Proteomes" id="UP000317573"/>
    </source>
</evidence>
<dbReference type="SUPFAM" id="SSF51621">
    <property type="entry name" value="Phosphoenolpyruvate/pyruvate domain"/>
    <property type="match status" value="1"/>
</dbReference>
<dbReference type="EMBL" id="VLJT01000027">
    <property type="protein sequence ID" value="TWH16068.1"/>
    <property type="molecule type" value="Genomic_DNA"/>
</dbReference>
<reference evidence="1 2" key="1">
    <citation type="submission" date="2019-07" db="EMBL/GenBank/DDBJ databases">
        <title>Genome sequencing of lignin-degrading bacterial isolates.</title>
        <authorList>
            <person name="Gladden J."/>
        </authorList>
    </citation>
    <scope>NUCLEOTIDE SEQUENCE [LARGE SCALE GENOMIC DNA]</scope>
    <source>
        <strain evidence="1 2">J45</strain>
    </source>
</reference>
<dbReference type="InterPro" id="IPR040442">
    <property type="entry name" value="Pyrv_kinase-like_dom_sf"/>
</dbReference>
<protein>
    <submittedName>
        <fullName evidence="1">2-methylisocitrate lyase-like PEP mutase family enzyme</fullName>
    </submittedName>
</protein>
<dbReference type="Gene3D" id="3.20.20.60">
    <property type="entry name" value="Phosphoenolpyruvate-binding domains"/>
    <property type="match status" value="1"/>
</dbReference>
<dbReference type="InterPro" id="IPR015813">
    <property type="entry name" value="Pyrv/PenolPyrv_kinase-like_dom"/>
</dbReference>
<sequence>METRRTLRRLLEGPGAIVVPGAYDSLSAVLVQQAGFEAVYMSGYAVSAALLGMPDLGLLTGSEMVDNSRRMASAIRIPLIVDGDTGYGNALNVRRTVQTYEQAGVAAIQLEDQVTPKRCGHMSGKQVIDRAEMVGKIRAAVEARRDPDLMIVGRTDAASIEGTNAAIIRAKAYADAGADILFVEAPDDVREIEVIAAGLNSAAPLVYKVPEGRPAPPLSFGDLADLGFSIILMPIGTLLAATAGMQRSLRELSTNNSPVDPEIPSLTFGKFNDLMGLPTMQELEKRYAD</sequence>
<dbReference type="PANTHER" id="PTHR42905:SF5">
    <property type="entry name" value="CARBOXYVINYL-CARBOXYPHOSPHONATE PHOSPHORYLMUTASE, CHLOROPLASTIC"/>
    <property type="match status" value="1"/>
</dbReference>
<accession>A0A562E303</accession>
<dbReference type="AlphaFoldDB" id="A0A562E303"/>
<dbReference type="InterPro" id="IPR018523">
    <property type="entry name" value="Isocitrate_lyase_ph_CS"/>
</dbReference>
<comment type="caution">
    <text evidence="1">The sequence shown here is derived from an EMBL/GenBank/DDBJ whole genome shotgun (WGS) entry which is preliminary data.</text>
</comment>
<dbReference type="InterPro" id="IPR039556">
    <property type="entry name" value="ICL/PEPM"/>
</dbReference>